<dbReference type="SMART" id="SM00055">
    <property type="entry name" value="FCH"/>
    <property type="match status" value="1"/>
</dbReference>
<dbReference type="HOGENOM" id="CLU_011037_0_0_1"/>
<dbReference type="RefSeq" id="XP_016212840.1">
    <property type="nucleotide sequence ID" value="XM_016359161.1"/>
</dbReference>
<dbReference type="GO" id="GO:0032185">
    <property type="term" value="P:septin cytoskeleton organization"/>
    <property type="evidence" value="ECO:0007669"/>
    <property type="project" value="TreeGrafter"/>
</dbReference>
<keyword evidence="1" id="KW-0254">Endocytosis</keyword>
<dbReference type="OrthoDB" id="331602at2759"/>
<feature type="compositionally biased region" description="Basic and acidic residues" evidence="2">
    <location>
        <begin position="627"/>
        <end position="637"/>
    </location>
</feature>
<feature type="compositionally biased region" description="Acidic residues" evidence="2">
    <location>
        <begin position="894"/>
        <end position="904"/>
    </location>
</feature>
<dbReference type="FunCoup" id="A0A0D1XKW5">
    <property type="interactions" value="138"/>
</dbReference>
<proteinExistence type="predicted"/>
<keyword evidence="5" id="KW-1185">Reference proteome</keyword>
<gene>
    <name evidence="4" type="ORF">PV09_05632</name>
</gene>
<dbReference type="STRING" id="253628.A0A0D1XKW5"/>
<dbReference type="InParanoid" id="A0A0D1XKW5"/>
<feature type="region of interest" description="Disordered" evidence="2">
    <location>
        <begin position="242"/>
        <end position="456"/>
    </location>
</feature>
<feature type="region of interest" description="Disordered" evidence="2">
    <location>
        <begin position="595"/>
        <end position="648"/>
    </location>
</feature>
<dbReference type="Pfam" id="PF00611">
    <property type="entry name" value="FCH"/>
    <property type="match status" value="1"/>
</dbReference>
<dbReference type="InterPro" id="IPR027267">
    <property type="entry name" value="AH/BAR_dom_sf"/>
</dbReference>
<dbReference type="GeneID" id="27313605"/>
<name>A0A0D1XKW5_9PEZI</name>
<dbReference type="Gene3D" id="1.20.1270.60">
    <property type="entry name" value="Arfaptin homology (AH) domain/BAR domain"/>
    <property type="match status" value="1"/>
</dbReference>
<feature type="compositionally biased region" description="Polar residues" evidence="2">
    <location>
        <begin position="366"/>
        <end position="420"/>
    </location>
</feature>
<dbReference type="InterPro" id="IPR001060">
    <property type="entry name" value="FCH_dom"/>
</dbReference>
<dbReference type="SUPFAM" id="SSF103657">
    <property type="entry name" value="BAR/IMD domain-like"/>
    <property type="match status" value="1"/>
</dbReference>
<dbReference type="PANTHER" id="PTHR23065:SF54">
    <property type="entry name" value="SUPPRESSOR OF YEAST PROFILIN DELETION"/>
    <property type="match status" value="1"/>
</dbReference>
<reference evidence="4 5" key="1">
    <citation type="submission" date="2015-01" db="EMBL/GenBank/DDBJ databases">
        <title>The Genome Sequence of Ochroconis gallopava CBS43764.</title>
        <authorList>
            <consortium name="The Broad Institute Genomics Platform"/>
            <person name="Cuomo C."/>
            <person name="de Hoog S."/>
            <person name="Gorbushina A."/>
            <person name="Stielow B."/>
            <person name="Teixiera M."/>
            <person name="Abouelleil A."/>
            <person name="Chapman S.B."/>
            <person name="Priest M."/>
            <person name="Young S.K."/>
            <person name="Wortman J."/>
            <person name="Nusbaum C."/>
            <person name="Birren B."/>
        </authorList>
    </citation>
    <scope>NUCLEOTIDE SEQUENCE [LARGE SCALE GENOMIC DNA]</scope>
    <source>
        <strain evidence="4 5">CBS 43764</strain>
    </source>
</reference>
<dbReference type="VEuPathDB" id="FungiDB:PV09_05632"/>
<dbReference type="PANTHER" id="PTHR23065">
    <property type="entry name" value="PROLINE-SERINE-THREONINE PHOSPHATASE INTERACTING PROTEIN 1"/>
    <property type="match status" value="1"/>
</dbReference>
<accession>A0A0D1XKW5</accession>
<sequence length="931" mass="101633">MDLQRQDYPAMLDKLQPLQAVNLLSDRLKYINRLNVDVAEWLLERRRIEETYATSLRKLAARGFKDSELSDLGIFQIPWQKMINSIEGVASAHYGLAQSIGSDVEVPLREWASKDRDMVQMTNMVGNIHAIAKELESAQKKSEKLSSKGGKADAGKVANASSEVENALQQWKSQAPFVFERLQAVDEARVDNMRDLLTQYQTSLIEAGSALSESAEDSLNALLNMQTADEIKTFVMKTTKTLPQSQRRLSMRQEHPPPSTTDASSSLAPVSSVPRDDGSSHRSNSFQDRPERPPITSEKSSEKGSKFGLKRLGTVIARRRQSTNPYAQSRSPERKKSSSDVRSPFGRFARKEHSHQPLETVPSPPRTANSGFEETPASRSSNAPPQMEPLTNVTSDGTNGTNLETVHEQSTMSEPVNGTANAPVGVLQEPLQPSSVTYEPPKDEHGFTIPPPSHRDPMQQALAEAAEVNESQPQFKVDIKNAPIQEDSGDTSAAFAKFGNALQSQTQPRRSMGTIRNRRDRNTIMIPNGQSIPELPKDPALATPPGSAPLPAEASSPAAGMPIEPVSSTTTNAPMEVATAAVLSLPSPPLVAAAPSTDTSVTVPSQMNSPNSQTSPFKMPHRSTLALEDHTSSDTHSIRSGRSLGSTVSTTVRHPDMHEPGLNSSFVETINAVFSDGKVTRASLVGEIGLSFNPTDLDAPFGTEIIRLENLGANDKLAPNPAFIDAVPGKVGHFSVDLGQITKTQVAFKYQVHITPEEATSRMPLLLQSQWRIDSKQADCRVSYSLNPSYPFESLTFSDLAIVIQVNISSGSRLQSCRASDGFKFRKESGLVYWRLGDVVLTKQGPPKPLLARFITEGEVRPGTAEARWEINGSLGSGVILSKLEESKGKEKEIEEDPFADEGDNGSQRESELWKDVIAIKKWRSGNYMAS</sequence>
<feature type="domain" description="MHD" evidence="3">
    <location>
        <begin position="659"/>
        <end position="912"/>
    </location>
</feature>
<dbReference type="Pfam" id="PF10291">
    <property type="entry name" value="muHD"/>
    <property type="match status" value="1"/>
</dbReference>
<feature type="compositionally biased region" description="Polar residues" evidence="2">
    <location>
        <begin position="598"/>
        <end position="616"/>
    </location>
</feature>
<dbReference type="PROSITE" id="PS51072">
    <property type="entry name" value="MHD"/>
    <property type="match status" value="1"/>
</dbReference>
<evidence type="ECO:0000313" key="5">
    <source>
        <dbReference type="Proteomes" id="UP000053259"/>
    </source>
</evidence>
<evidence type="ECO:0000259" key="3">
    <source>
        <dbReference type="PROSITE" id="PS51072"/>
    </source>
</evidence>
<dbReference type="InterPro" id="IPR028565">
    <property type="entry name" value="MHD"/>
</dbReference>
<feature type="region of interest" description="Disordered" evidence="2">
    <location>
        <begin position="502"/>
        <end position="556"/>
    </location>
</feature>
<dbReference type="InterPro" id="IPR018808">
    <property type="entry name" value="Muniscin_C"/>
</dbReference>
<dbReference type="GO" id="GO:0005886">
    <property type="term" value="C:plasma membrane"/>
    <property type="evidence" value="ECO:0007669"/>
    <property type="project" value="TreeGrafter"/>
</dbReference>
<organism evidence="4 5">
    <name type="scientific">Verruconis gallopava</name>
    <dbReference type="NCBI Taxonomy" id="253628"/>
    <lineage>
        <taxon>Eukaryota</taxon>
        <taxon>Fungi</taxon>
        <taxon>Dikarya</taxon>
        <taxon>Ascomycota</taxon>
        <taxon>Pezizomycotina</taxon>
        <taxon>Dothideomycetes</taxon>
        <taxon>Pleosporomycetidae</taxon>
        <taxon>Venturiales</taxon>
        <taxon>Sympoventuriaceae</taxon>
        <taxon>Verruconis</taxon>
    </lineage>
</organism>
<dbReference type="Proteomes" id="UP000053259">
    <property type="component" value="Unassembled WGS sequence"/>
</dbReference>
<dbReference type="GO" id="GO:0032153">
    <property type="term" value="C:cell division site"/>
    <property type="evidence" value="ECO:0007669"/>
    <property type="project" value="TreeGrafter"/>
</dbReference>
<evidence type="ECO:0000256" key="1">
    <source>
        <dbReference type="ARBA" id="ARBA00022583"/>
    </source>
</evidence>
<feature type="region of interest" description="Disordered" evidence="2">
    <location>
        <begin position="887"/>
        <end position="910"/>
    </location>
</feature>
<protein>
    <recommendedName>
        <fullName evidence="3">MHD domain-containing protein</fullName>
    </recommendedName>
</protein>
<feature type="compositionally biased region" description="Low complexity" evidence="2">
    <location>
        <begin position="263"/>
        <end position="273"/>
    </location>
</feature>
<evidence type="ECO:0000313" key="4">
    <source>
        <dbReference type="EMBL" id="KIW02971.1"/>
    </source>
</evidence>
<feature type="compositionally biased region" description="Polar residues" evidence="2">
    <location>
        <begin position="638"/>
        <end position="648"/>
    </location>
</feature>
<evidence type="ECO:0000256" key="2">
    <source>
        <dbReference type="SAM" id="MobiDB-lite"/>
    </source>
</evidence>
<dbReference type="GO" id="GO:0030139">
    <property type="term" value="C:endocytic vesicle"/>
    <property type="evidence" value="ECO:0007669"/>
    <property type="project" value="TreeGrafter"/>
</dbReference>
<dbReference type="EMBL" id="KN847546">
    <property type="protein sequence ID" value="KIW02971.1"/>
    <property type="molecule type" value="Genomic_DNA"/>
</dbReference>
<dbReference type="AlphaFoldDB" id="A0A0D1XKW5"/>
<dbReference type="GO" id="GO:0006897">
    <property type="term" value="P:endocytosis"/>
    <property type="evidence" value="ECO:0007669"/>
    <property type="project" value="UniProtKB-KW"/>
</dbReference>